<reference evidence="3" key="2">
    <citation type="journal article" date="2021" name="PeerJ">
        <title>Extensive microbial diversity within the chicken gut microbiome revealed by metagenomics and culture.</title>
        <authorList>
            <person name="Gilroy R."/>
            <person name="Ravi A."/>
            <person name="Getino M."/>
            <person name="Pursley I."/>
            <person name="Horton D.L."/>
            <person name="Alikhan N.F."/>
            <person name="Baker D."/>
            <person name="Gharbi K."/>
            <person name="Hall N."/>
            <person name="Watson M."/>
            <person name="Adriaenssens E.M."/>
            <person name="Foster-Nyarko E."/>
            <person name="Jarju S."/>
            <person name="Secka A."/>
            <person name="Antonio M."/>
            <person name="Oren A."/>
            <person name="Chaudhuri R.R."/>
            <person name="La Ragione R."/>
            <person name="Hildebrand F."/>
            <person name="Pallen M.J."/>
        </authorList>
    </citation>
    <scope>NUCLEOTIDE SEQUENCE</scope>
    <source>
        <strain evidence="3">ChiGjej1B1-1684</strain>
    </source>
</reference>
<keyword evidence="1" id="KW-0812">Transmembrane</keyword>
<feature type="transmembrane region" description="Helical" evidence="1">
    <location>
        <begin position="6"/>
        <end position="25"/>
    </location>
</feature>
<dbReference type="InterPro" id="IPR053150">
    <property type="entry name" value="Teicoplanin_resist-assoc"/>
</dbReference>
<comment type="caution">
    <text evidence="3">The sequence shown here is derived from an EMBL/GenBank/DDBJ whole genome shotgun (WGS) entry which is preliminary data.</text>
</comment>
<protein>
    <submittedName>
        <fullName evidence="3">VanZ family protein</fullName>
    </submittedName>
</protein>
<feature type="domain" description="VanZ-like" evidence="2">
    <location>
        <begin position="38"/>
        <end position="167"/>
    </location>
</feature>
<dbReference type="Pfam" id="PF04892">
    <property type="entry name" value="VanZ"/>
    <property type="match status" value="1"/>
</dbReference>
<feature type="transmembrane region" description="Helical" evidence="1">
    <location>
        <begin position="32"/>
        <end position="53"/>
    </location>
</feature>
<accession>A0A9D1LZ58</accession>
<dbReference type="Proteomes" id="UP000824118">
    <property type="component" value="Unassembled WGS sequence"/>
</dbReference>
<gene>
    <name evidence="3" type="ORF">IAD22_06330</name>
</gene>
<dbReference type="PANTHER" id="PTHR36834:SF1">
    <property type="entry name" value="INTEGRAL MEMBRANE PROTEIN"/>
    <property type="match status" value="1"/>
</dbReference>
<dbReference type="PANTHER" id="PTHR36834">
    <property type="entry name" value="MEMBRANE PROTEIN-RELATED"/>
    <property type="match status" value="1"/>
</dbReference>
<name>A0A9D1LZ58_9FIRM</name>
<dbReference type="EMBL" id="DVNG01000092">
    <property type="protein sequence ID" value="HIU50612.1"/>
    <property type="molecule type" value="Genomic_DNA"/>
</dbReference>
<proteinExistence type="predicted"/>
<evidence type="ECO:0000256" key="1">
    <source>
        <dbReference type="SAM" id="Phobius"/>
    </source>
</evidence>
<keyword evidence="1" id="KW-1133">Transmembrane helix</keyword>
<evidence type="ECO:0000313" key="3">
    <source>
        <dbReference type="EMBL" id="HIU50612.1"/>
    </source>
</evidence>
<evidence type="ECO:0000259" key="2">
    <source>
        <dbReference type="Pfam" id="PF04892"/>
    </source>
</evidence>
<keyword evidence="1" id="KW-0472">Membrane</keyword>
<organism evidence="3 4">
    <name type="scientific">Candidatus Limousia pullorum</name>
    <dbReference type="NCBI Taxonomy" id="2840860"/>
    <lineage>
        <taxon>Bacteria</taxon>
        <taxon>Bacillati</taxon>
        <taxon>Bacillota</taxon>
        <taxon>Clostridia</taxon>
        <taxon>Eubacteriales</taxon>
        <taxon>Oscillospiraceae</taxon>
        <taxon>Oscillospiraceae incertae sedis</taxon>
        <taxon>Candidatus Limousia</taxon>
    </lineage>
</organism>
<dbReference type="InterPro" id="IPR006976">
    <property type="entry name" value="VanZ-like"/>
</dbReference>
<sequence>MLLAADLYLFGTIGLVFGCVIAFLLKAIPLKILFWSVFYVYIIVVLGLTLFPIPYQGAELFGSVPNNFIPFKTIISTLHMGLTVTAFIQIAGNILIAAPYGVVLDLKMRKSNKIWLFLLPLLFPLVIELLQFIIGLVIGYNYRSVDIDDFILNALGGYLGILFSKLFFKNYGDKIYNRLFSR</sequence>
<feature type="transmembrane region" description="Helical" evidence="1">
    <location>
        <begin position="73"/>
        <end position="102"/>
    </location>
</feature>
<dbReference type="AlphaFoldDB" id="A0A9D1LZ58"/>
<reference evidence="3" key="1">
    <citation type="submission" date="2020-10" db="EMBL/GenBank/DDBJ databases">
        <authorList>
            <person name="Gilroy R."/>
        </authorList>
    </citation>
    <scope>NUCLEOTIDE SEQUENCE</scope>
    <source>
        <strain evidence="3">ChiGjej1B1-1684</strain>
    </source>
</reference>
<feature type="transmembrane region" description="Helical" evidence="1">
    <location>
        <begin position="114"/>
        <end position="138"/>
    </location>
</feature>
<evidence type="ECO:0000313" key="4">
    <source>
        <dbReference type="Proteomes" id="UP000824118"/>
    </source>
</evidence>
<feature type="transmembrane region" description="Helical" evidence="1">
    <location>
        <begin position="150"/>
        <end position="168"/>
    </location>
</feature>